<name>A0A815HFB8_9BILA</name>
<dbReference type="Proteomes" id="UP000663881">
    <property type="component" value="Unassembled WGS sequence"/>
</dbReference>
<protein>
    <submittedName>
        <fullName evidence="1">Uncharacterized protein</fullName>
    </submittedName>
</protein>
<dbReference type="EMBL" id="CAJOAY010001434">
    <property type="protein sequence ID" value="CAF3842730.1"/>
    <property type="molecule type" value="Genomic_DNA"/>
</dbReference>
<accession>A0A815HFB8</accession>
<dbReference type="PANTHER" id="PTHR33488:SF2">
    <property type="entry name" value="EARLY ENDOSOME ANTIGEN 1-LIKE"/>
    <property type="match status" value="1"/>
</dbReference>
<dbReference type="AlphaFoldDB" id="A0A815HFB8"/>
<gene>
    <name evidence="1" type="ORF">JYZ213_LOCUS35158</name>
    <name evidence="3" type="ORF">OKA104_LOCUS20998</name>
    <name evidence="2" type="ORF">VCS650_LOCUS34913</name>
</gene>
<sequence length="263" mass="30023">MTFRDAHEDLVRTCLYMDQIPEHIKAALILMKTASNDLLKKLLPYTLRNVDYATSEASTISKPILLRFVQVGKLIDEVVAVLSSTLSGMVSNIDDYYFLSEIEVYAIDVQAKWYQLVELFIKFSDIAELIRKNTKQNFVNPVQQAQNGNGFNIEADRMAHMRTFIPSTITIDQLTHLLRMMADTYANISNEYMITQVAQIGPLLNLQTNSMRTTNHRDLFQKTVAQSVKVARLTLAQRTEFTKADIGRQKEYKDFLLDTVVAA</sequence>
<dbReference type="EMBL" id="CAJNON010000760">
    <property type="protein sequence ID" value="CAF1371998.1"/>
    <property type="molecule type" value="Genomic_DNA"/>
</dbReference>
<evidence type="ECO:0000313" key="2">
    <source>
        <dbReference type="EMBL" id="CAF1371998.1"/>
    </source>
</evidence>
<dbReference type="PANTHER" id="PTHR33488">
    <property type="entry name" value="ZGC:162509"/>
    <property type="match status" value="1"/>
</dbReference>
<evidence type="ECO:0000313" key="4">
    <source>
        <dbReference type="Proteomes" id="UP000663845"/>
    </source>
</evidence>
<comment type="caution">
    <text evidence="1">The sequence shown here is derived from an EMBL/GenBank/DDBJ whole genome shotgun (WGS) entry which is preliminary data.</text>
</comment>
<dbReference type="OrthoDB" id="10293861at2759"/>
<dbReference type="EMBL" id="CAJNOG010000764">
    <property type="protein sequence ID" value="CAF1353223.1"/>
    <property type="molecule type" value="Genomic_DNA"/>
</dbReference>
<organism evidence="1 4">
    <name type="scientific">Adineta steineri</name>
    <dbReference type="NCBI Taxonomy" id="433720"/>
    <lineage>
        <taxon>Eukaryota</taxon>
        <taxon>Metazoa</taxon>
        <taxon>Spiralia</taxon>
        <taxon>Gnathifera</taxon>
        <taxon>Rotifera</taxon>
        <taxon>Eurotatoria</taxon>
        <taxon>Bdelloidea</taxon>
        <taxon>Adinetida</taxon>
        <taxon>Adinetidae</taxon>
        <taxon>Adineta</taxon>
    </lineage>
</organism>
<proteinExistence type="predicted"/>
<reference evidence="1" key="1">
    <citation type="submission" date="2021-02" db="EMBL/GenBank/DDBJ databases">
        <authorList>
            <person name="Nowell W R."/>
        </authorList>
    </citation>
    <scope>NUCLEOTIDE SEQUENCE</scope>
</reference>
<evidence type="ECO:0000313" key="1">
    <source>
        <dbReference type="EMBL" id="CAF1353223.1"/>
    </source>
</evidence>
<dbReference type="Proteomes" id="UP000663845">
    <property type="component" value="Unassembled WGS sequence"/>
</dbReference>
<evidence type="ECO:0000313" key="3">
    <source>
        <dbReference type="EMBL" id="CAF3842730.1"/>
    </source>
</evidence>
<dbReference type="Proteomes" id="UP000663891">
    <property type="component" value="Unassembled WGS sequence"/>
</dbReference>